<feature type="region of interest" description="Disordered" evidence="1">
    <location>
        <begin position="105"/>
        <end position="131"/>
    </location>
</feature>
<protein>
    <submittedName>
        <fullName evidence="2">Uncharacterized protein</fullName>
    </submittedName>
</protein>
<name>A0ABQ9HB72_9NEOP</name>
<evidence type="ECO:0000313" key="2">
    <source>
        <dbReference type="EMBL" id="KAJ8881516.1"/>
    </source>
</evidence>
<reference evidence="2 3" key="1">
    <citation type="submission" date="2023-02" db="EMBL/GenBank/DDBJ databases">
        <title>LHISI_Scaffold_Assembly.</title>
        <authorList>
            <person name="Stuart O.P."/>
            <person name="Cleave R."/>
            <person name="Magrath M.J.L."/>
            <person name="Mikheyev A.S."/>
        </authorList>
    </citation>
    <scope>NUCLEOTIDE SEQUENCE [LARGE SCALE GENOMIC DNA]</scope>
    <source>
        <strain evidence="2">Daus_M_001</strain>
        <tissue evidence="2">Leg muscle</tissue>
    </source>
</reference>
<accession>A0ABQ9HB72</accession>
<proteinExistence type="predicted"/>
<evidence type="ECO:0000313" key="3">
    <source>
        <dbReference type="Proteomes" id="UP001159363"/>
    </source>
</evidence>
<sequence length="131" mass="15431">MDVAGKDGEHYLVIVDYYSQYPEIFQLLDTKTSTTRTNLQLFMTKRRFGRKHTSMDAIEQGKDFRYNPTRGARKKKQSYNWVGSYMLEGEKPTIRTMPRENIAASLEEEEDRVQRRSLSRWLTGGREGRKT</sequence>
<evidence type="ECO:0000256" key="1">
    <source>
        <dbReference type="SAM" id="MobiDB-lite"/>
    </source>
</evidence>
<organism evidence="2 3">
    <name type="scientific">Dryococelus australis</name>
    <dbReference type="NCBI Taxonomy" id="614101"/>
    <lineage>
        <taxon>Eukaryota</taxon>
        <taxon>Metazoa</taxon>
        <taxon>Ecdysozoa</taxon>
        <taxon>Arthropoda</taxon>
        <taxon>Hexapoda</taxon>
        <taxon>Insecta</taxon>
        <taxon>Pterygota</taxon>
        <taxon>Neoptera</taxon>
        <taxon>Polyneoptera</taxon>
        <taxon>Phasmatodea</taxon>
        <taxon>Verophasmatodea</taxon>
        <taxon>Anareolatae</taxon>
        <taxon>Phasmatidae</taxon>
        <taxon>Eurycanthinae</taxon>
        <taxon>Dryococelus</taxon>
    </lineage>
</organism>
<comment type="caution">
    <text evidence="2">The sequence shown here is derived from an EMBL/GenBank/DDBJ whole genome shotgun (WGS) entry which is preliminary data.</text>
</comment>
<dbReference type="Proteomes" id="UP001159363">
    <property type="component" value="Chromosome 5"/>
</dbReference>
<dbReference type="EMBL" id="JARBHB010000006">
    <property type="protein sequence ID" value="KAJ8881516.1"/>
    <property type="molecule type" value="Genomic_DNA"/>
</dbReference>
<keyword evidence="3" id="KW-1185">Reference proteome</keyword>
<gene>
    <name evidence="2" type="ORF">PR048_017998</name>
</gene>